<keyword evidence="7 8" id="KW-0119">Carbohydrate metabolism</keyword>
<feature type="binding site" evidence="8">
    <location>
        <begin position="79"/>
        <end position="80"/>
    </location>
    <ligand>
        <name>substrate</name>
    </ligand>
</feature>
<dbReference type="PIRSF" id="PIRSF000538">
    <property type="entry name" value="GlpK"/>
    <property type="match status" value="1"/>
</dbReference>
<dbReference type="PROSITE" id="PS00445">
    <property type="entry name" value="FGGY_KINASES_2"/>
    <property type="match status" value="1"/>
</dbReference>
<evidence type="ECO:0000259" key="12">
    <source>
        <dbReference type="Pfam" id="PF02782"/>
    </source>
</evidence>
<feature type="domain" description="Carbohydrate kinase FGGY N-terminal" evidence="11">
    <location>
        <begin position="3"/>
        <end position="243"/>
    </location>
</feature>
<keyword evidence="6 8" id="KW-0067">ATP-binding</keyword>
<dbReference type="InterPro" id="IPR050406">
    <property type="entry name" value="FGGY_Carb_Kinase"/>
</dbReference>
<evidence type="ECO:0000256" key="7">
    <source>
        <dbReference type="ARBA" id="ARBA00023277"/>
    </source>
</evidence>
<keyword evidence="4 8" id="KW-0547">Nucleotide-binding</keyword>
<dbReference type="AlphaFoldDB" id="A0A859FJJ3"/>
<dbReference type="CDD" id="cd07808">
    <property type="entry name" value="ASKHA_NBD_FGGY_EcXK-like"/>
    <property type="match status" value="1"/>
</dbReference>
<keyword evidence="5 8" id="KW-0418">Kinase</keyword>
<evidence type="ECO:0000256" key="5">
    <source>
        <dbReference type="ARBA" id="ARBA00022777"/>
    </source>
</evidence>
<keyword evidence="3 8" id="KW-0808">Transferase</keyword>
<protein>
    <recommendedName>
        <fullName evidence="8 10">Xylulose kinase</fullName>
        <shortName evidence="8 10">Xylulokinase</shortName>
        <ecNumber evidence="8 10">2.7.1.17</ecNumber>
    </recommendedName>
</protein>
<feature type="domain" description="Carbohydrate kinase FGGY C-terminal" evidence="12">
    <location>
        <begin position="253"/>
        <end position="438"/>
    </location>
</feature>
<evidence type="ECO:0000256" key="3">
    <source>
        <dbReference type="ARBA" id="ARBA00022679"/>
    </source>
</evidence>
<evidence type="ECO:0000256" key="4">
    <source>
        <dbReference type="ARBA" id="ARBA00022741"/>
    </source>
</evidence>
<dbReference type="RefSeq" id="WP_176010923.1">
    <property type="nucleotide sequence ID" value="NZ_CP041372.2"/>
</dbReference>
<reference evidence="14" key="1">
    <citation type="submission" date="2019-07" db="EMBL/GenBank/DDBJ databases">
        <title>Bacillus alkalisoli sp. nov. isolated from saline soil.</title>
        <authorList>
            <person name="Sun J.-Q."/>
            <person name="Xu L."/>
        </authorList>
    </citation>
    <scope>NUCLEOTIDE SEQUENCE [LARGE SCALE GENOMIC DNA]</scope>
    <source>
        <strain evidence="14">M4U3P1</strain>
    </source>
</reference>
<dbReference type="EC" id="2.7.1.17" evidence="8 10"/>
<keyword evidence="2 8" id="KW-0859">Xylose metabolism</keyword>
<feature type="active site" description="Proton acceptor" evidence="8">
    <location>
        <position position="236"/>
    </location>
</feature>
<name>A0A859FJJ3_9BACI</name>
<dbReference type="SUPFAM" id="SSF53067">
    <property type="entry name" value="Actin-like ATPase domain"/>
    <property type="match status" value="2"/>
</dbReference>
<dbReference type="InterPro" id="IPR006000">
    <property type="entry name" value="Xylulokinase"/>
</dbReference>
<comment type="function">
    <text evidence="8">Catalyzes the phosphorylation of D-xylulose to D-xylulose 5-phosphate.</text>
</comment>
<evidence type="ECO:0000256" key="10">
    <source>
        <dbReference type="RuleBase" id="RU364073"/>
    </source>
</evidence>
<feature type="site" description="Important for activity" evidence="8">
    <location>
        <position position="8"/>
    </location>
</feature>
<evidence type="ECO:0000256" key="6">
    <source>
        <dbReference type="ARBA" id="ARBA00022840"/>
    </source>
</evidence>
<evidence type="ECO:0000313" key="13">
    <source>
        <dbReference type="EMBL" id="QKS72956.1"/>
    </source>
</evidence>
<dbReference type="InterPro" id="IPR043129">
    <property type="entry name" value="ATPase_NBD"/>
</dbReference>
<dbReference type="InterPro" id="IPR018484">
    <property type="entry name" value="FGGY_N"/>
</dbReference>
<dbReference type="PANTHER" id="PTHR43095:SF5">
    <property type="entry name" value="XYLULOSE KINASE"/>
    <property type="match status" value="1"/>
</dbReference>
<evidence type="ECO:0000256" key="8">
    <source>
        <dbReference type="HAMAP-Rule" id="MF_02220"/>
    </source>
</evidence>
<proteinExistence type="inferred from homology"/>
<dbReference type="GO" id="GO:0005524">
    <property type="term" value="F:ATP binding"/>
    <property type="evidence" value="ECO:0007669"/>
    <property type="project" value="UniProtKB-UniRule"/>
</dbReference>
<dbReference type="Proteomes" id="UP000318138">
    <property type="component" value="Chromosome"/>
</dbReference>
<keyword evidence="14" id="KW-1185">Reference proteome</keyword>
<dbReference type="PANTHER" id="PTHR43095">
    <property type="entry name" value="SUGAR KINASE"/>
    <property type="match status" value="1"/>
</dbReference>
<dbReference type="Pfam" id="PF02782">
    <property type="entry name" value="FGGY_C"/>
    <property type="match status" value="1"/>
</dbReference>
<evidence type="ECO:0000256" key="2">
    <source>
        <dbReference type="ARBA" id="ARBA00022629"/>
    </source>
</evidence>
<dbReference type="GO" id="GO:0004856">
    <property type="term" value="F:D-xylulokinase activity"/>
    <property type="evidence" value="ECO:0007669"/>
    <property type="project" value="UniProtKB-UniRule"/>
</dbReference>
<dbReference type="Gene3D" id="3.30.420.40">
    <property type="match status" value="2"/>
</dbReference>
<dbReference type="PROSITE" id="PS00933">
    <property type="entry name" value="FGGY_KINASES_1"/>
    <property type="match status" value="1"/>
</dbReference>
<gene>
    <name evidence="8 10 13" type="primary">xylB</name>
    <name evidence="13" type="ORF">FLK61_40880</name>
</gene>
<dbReference type="GO" id="GO:0042732">
    <property type="term" value="P:D-xylose metabolic process"/>
    <property type="evidence" value="ECO:0007669"/>
    <property type="project" value="UniProtKB-KW"/>
</dbReference>
<evidence type="ECO:0000313" key="14">
    <source>
        <dbReference type="Proteomes" id="UP000318138"/>
    </source>
</evidence>
<evidence type="ECO:0000256" key="1">
    <source>
        <dbReference type="ARBA" id="ARBA00009156"/>
    </source>
</evidence>
<dbReference type="GO" id="GO:0005998">
    <property type="term" value="P:xylulose catabolic process"/>
    <property type="evidence" value="ECO:0007669"/>
    <property type="project" value="UniProtKB-UniRule"/>
</dbReference>
<dbReference type="HAMAP" id="MF_02220">
    <property type="entry name" value="XylB"/>
    <property type="match status" value="1"/>
</dbReference>
<evidence type="ECO:0000256" key="9">
    <source>
        <dbReference type="RuleBase" id="RU003733"/>
    </source>
</evidence>
<dbReference type="InterPro" id="IPR000577">
    <property type="entry name" value="Carb_kinase_FGGY"/>
</dbReference>
<comment type="similarity">
    <text evidence="1 8 9">Belongs to the FGGY kinase family.</text>
</comment>
<sequence>MEYVIGVDLGTSAVKVLVVAKGGTVVSSVSKSYPLYHDKPGYSEQDPDDWVRATVEALEEVSANVNPNEIKGISFSGQMHGLVLLDDAHKPLRRAILWNDTRTTEQCRFIEDVASDIIRTSIKNPVLEGFTLPKLLWVKEHEPEIFEQAATFVLPKDYVRLALTGELHMEFSDAAGTLLLDVEKREWSHAVANAVGLPLSLCPPLIDSHEVVGSLKADLVAKTGMASAKVVAGGADNACGAIGTGILKEGTLLSSIGTSGVVLAFEQSATKSFSGTVHYFAHAAPDAHYTMGVTLAAGHSLTWLKETAAKETSFDNLVSLAEQSPIGAKGLLFTPYLSGERSPHADSAIRGSFIGLHASHEIGDLTRAVMEGITFSLNESVVAFREEGIQIDRVIATGGGAKSDAWMQMQADIYQAEVVQLTNEQGPGIGAAMLAAYGVGLYNSLEKIADTWTEVKRVYKPIPSQVEAYADLFKLYQRVYETTKQLSYDLEPFRHAGVIAEDKVSVD</sequence>
<evidence type="ECO:0000259" key="11">
    <source>
        <dbReference type="Pfam" id="PF00370"/>
    </source>
</evidence>
<comment type="catalytic activity">
    <reaction evidence="8 10">
        <text>D-xylulose + ATP = D-xylulose 5-phosphate + ADP + H(+)</text>
        <dbReference type="Rhea" id="RHEA:10964"/>
        <dbReference type="ChEBI" id="CHEBI:15378"/>
        <dbReference type="ChEBI" id="CHEBI:17140"/>
        <dbReference type="ChEBI" id="CHEBI:30616"/>
        <dbReference type="ChEBI" id="CHEBI:57737"/>
        <dbReference type="ChEBI" id="CHEBI:456216"/>
        <dbReference type="EC" id="2.7.1.17"/>
    </reaction>
</comment>
<dbReference type="NCBIfam" id="TIGR01312">
    <property type="entry name" value="XylB"/>
    <property type="match status" value="1"/>
</dbReference>
<dbReference type="InterPro" id="IPR018485">
    <property type="entry name" value="FGGY_C"/>
</dbReference>
<organism evidence="13 14">
    <name type="scientific">Paenalkalicoccus suaedae</name>
    <dbReference type="NCBI Taxonomy" id="2592382"/>
    <lineage>
        <taxon>Bacteria</taxon>
        <taxon>Bacillati</taxon>
        <taxon>Bacillota</taxon>
        <taxon>Bacilli</taxon>
        <taxon>Bacillales</taxon>
        <taxon>Bacillaceae</taxon>
        <taxon>Paenalkalicoccus</taxon>
    </lineage>
</organism>
<dbReference type="KEGG" id="psua:FLK61_40880"/>
<dbReference type="InterPro" id="IPR018483">
    <property type="entry name" value="Carb_kinase_FGGY_CS"/>
</dbReference>
<accession>A0A859FJJ3</accession>
<dbReference type="Pfam" id="PF00370">
    <property type="entry name" value="FGGY_N"/>
    <property type="match status" value="1"/>
</dbReference>
<dbReference type="EMBL" id="CP041372">
    <property type="protein sequence ID" value="QKS72956.1"/>
    <property type="molecule type" value="Genomic_DNA"/>
</dbReference>